<dbReference type="PROSITE" id="PS50075">
    <property type="entry name" value="CARRIER"/>
    <property type="match status" value="1"/>
</dbReference>
<dbReference type="Gene3D" id="3.40.50.12780">
    <property type="entry name" value="N-terminal domain of ligase-like"/>
    <property type="match status" value="1"/>
</dbReference>
<dbReference type="AlphaFoldDB" id="A0A6H0XY97"/>
<proteinExistence type="inferred from homology"/>
<dbReference type="InterPro" id="IPR020845">
    <property type="entry name" value="AMP-binding_CS"/>
</dbReference>
<comment type="similarity">
    <text evidence="1">Belongs to the ATP-dependent AMP-binding enzyme family.</text>
</comment>
<dbReference type="InterPro" id="IPR009081">
    <property type="entry name" value="PP-bd_ACP"/>
</dbReference>
<dbReference type="Pfam" id="PF00501">
    <property type="entry name" value="AMP-binding"/>
    <property type="match status" value="1"/>
</dbReference>
<keyword evidence="7" id="KW-1185">Reference proteome</keyword>
<evidence type="ECO:0000259" key="5">
    <source>
        <dbReference type="PROSITE" id="PS50075"/>
    </source>
</evidence>
<evidence type="ECO:0000313" key="7">
    <source>
        <dbReference type="Proteomes" id="UP000503462"/>
    </source>
</evidence>
<protein>
    <recommendedName>
        <fullName evidence="5">Carrier domain-containing protein</fullName>
    </recommendedName>
</protein>
<evidence type="ECO:0000256" key="3">
    <source>
        <dbReference type="ARBA" id="ARBA00022553"/>
    </source>
</evidence>
<dbReference type="OrthoDB" id="10253869at2759"/>
<organism evidence="6 7">
    <name type="scientific">Peltaster fructicola</name>
    <dbReference type="NCBI Taxonomy" id="286661"/>
    <lineage>
        <taxon>Eukaryota</taxon>
        <taxon>Fungi</taxon>
        <taxon>Dikarya</taxon>
        <taxon>Ascomycota</taxon>
        <taxon>Pezizomycotina</taxon>
        <taxon>Dothideomycetes</taxon>
        <taxon>Dothideomycetes incertae sedis</taxon>
        <taxon>Peltaster</taxon>
    </lineage>
</organism>
<dbReference type="EMBL" id="CP051141">
    <property type="protein sequence ID" value="QIW99655.1"/>
    <property type="molecule type" value="Genomic_DNA"/>
</dbReference>
<evidence type="ECO:0000256" key="4">
    <source>
        <dbReference type="ARBA" id="ARBA00022598"/>
    </source>
</evidence>
<dbReference type="CDD" id="cd04433">
    <property type="entry name" value="AFD_class_I"/>
    <property type="match status" value="1"/>
</dbReference>
<dbReference type="Proteomes" id="UP000503462">
    <property type="component" value="Chromosome 3"/>
</dbReference>
<dbReference type="Pfam" id="PF13193">
    <property type="entry name" value="AMP-binding_C"/>
    <property type="match status" value="1"/>
</dbReference>
<dbReference type="InterPro" id="IPR000873">
    <property type="entry name" value="AMP-dep_synth/lig_dom"/>
</dbReference>
<evidence type="ECO:0000313" key="6">
    <source>
        <dbReference type="EMBL" id="QIW99655.1"/>
    </source>
</evidence>
<dbReference type="PANTHER" id="PTHR43201">
    <property type="entry name" value="ACYL-COA SYNTHETASE"/>
    <property type="match status" value="1"/>
</dbReference>
<dbReference type="Gene3D" id="3.30.559.10">
    <property type="entry name" value="Chloramphenicol acetyltransferase-like domain"/>
    <property type="match status" value="1"/>
</dbReference>
<dbReference type="InterPro" id="IPR023213">
    <property type="entry name" value="CAT-like_dom_sf"/>
</dbReference>
<dbReference type="InterPro" id="IPR045851">
    <property type="entry name" value="AMP-bd_C_sf"/>
</dbReference>
<accession>A0A6H0XY97</accession>
<gene>
    <name evidence="6" type="ORF">AMS68_005173</name>
</gene>
<dbReference type="GO" id="GO:0006631">
    <property type="term" value="P:fatty acid metabolic process"/>
    <property type="evidence" value="ECO:0007669"/>
    <property type="project" value="TreeGrafter"/>
</dbReference>
<keyword evidence="2" id="KW-0596">Phosphopantetheine</keyword>
<dbReference type="InterPro" id="IPR042099">
    <property type="entry name" value="ANL_N_sf"/>
</dbReference>
<feature type="domain" description="Carrier" evidence="5">
    <location>
        <begin position="566"/>
        <end position="640"/>
    </location>
</feature>
<name>A0A6H0XY97_9PEZI</name>
<sequence>MLSEAAGSPVDVTGLSHLLAWQDVVGRYPNDTALISHHQHPDDFRWLAQREQKDHVEWSYAELDRAARRLATTLNRLTPIHRRPIAVLVNNQAEWVLFFWAAAYLHSPLAPINPKCASRAQEISHMLKTVRPAVVVTADATIAAQVEESIGGKAAEDIPVKVVLTQTVPSQQWHSLEDIMKADLTPPDTPTQADPLETAVILFTSGTTSLPKPCAISSAQTANAAFVYVEPRKLKSSHKYISHLPNFHSYGIGWMLAFFLIGGTVILPAEAFEAQASLACLEKFSATHMGLVPTTAQTIAAHPAFAKTNISSLVGIDISGAGIVPSVLESCEINFRVPAGTSYGMTESPTTLIWPIDEGRAMRDGQVFSGRPSRGARVKICAPGTRDVIERGLPGELHNGGAQVIASYMGTNVSTDSFYIDDNGSHWLISGDQAVMEEDGSVRISGRYKDIIIRGGENISPASIEACLQKTPGVYIAQVVGVPDETAGEVPIAVIQTLDNSSIAVDQLKTMTSSTLGPAFAPKLILNLQSDLGLEVFPTTANGKIRKVELAAIVRDYLARQVSSMDDATSTMDVLIRVWKDISGANSLQSSTIIQSFADSLMMMQLSSVIKRKLNKDITVEDFKECTTIQEQVDLIESRSETVKPEQQRKRHGPPTTADIPFLKNDRQAFSILKTEVTNILARHYLVWDDVEDIAPLPDWDAIFAQKARPQSWNLRWTYTVKADSVKLEAAMRGMLEHHASLRSIAIRTADETLLVSIRPTDQWFRTALTSGHELVNKEELNQLYLNDPLLDSAVEGGPMFKMHIASLREGGSGVVVVGSHAVCDMSMTKLWIDDVFAQMTSQDSLMPHVSFFDYANAYHRYRHSTEASQGVDYWTRKLRCLGSLPEKTFWPAQRAPEFFKGHDGGWRRLDGRAARPIERNTSPSAKLAAQKGVRKVVRVTDIAKLKAEHNVPVFMLVKAAIALTNVRRTGAKEAVFGTLNAARTWPFKGSYSTADRELYSGNPLDISGCTTEYVLDRVATNTTSSVVDFLQHVTQDEERNSAHVKAPVLRIIDTLRDPLFEDDQRTWLERDRDADAVLSSIRRQSFNWLPTPPSAHDSDGGLQMTQLLTRMDNGLTIGGFLADDKCSVVISLTWDAEHLTYEEAELALHDLTELIVAMGDSANWNKTVDEMMALI</sequence>
<dbReference type="SUPFAM" id="SSF52777">
    <property type="entry name" value="CoA-dependent acyltransferases"/>
    <property type="match status" value="2"/>
</dbReference>
<dbReference type="InterPro" id="IPR025110">
    <property type="entry name" value="AMP-bd_C"/>
</dbReference>
<dbReference type="Pfam" id="PF00550">
    <property type="entry name" value="PP-binding"/>
    <property type="match status" value="1"/>
</dbReference>
<dbReference type="SUPFAM" id="SSF56801">
    <property type="entry name" value="Acetyl-CoA synthetase-like"/>
    <property type="match status" value="1"/>
</dbReference>
<keyword evidence="3" id="KW-0597">Phosphoprotein</keyword>
<dbReference type="Gene3D" id="1.10.1200.10">
    <property type="entry name" value="ACP-like"/>
    <property type="match status" value="1"/>
</dbReference>
<evidence type="ECO:0000256" key="2">
    <source>
        <dbReference type="ARBA" id="ARBA00022450"/>
    </source>
</evidence>
<reference evidence="6 7" key="1">
    <citation type="journal article" date="2016" name="Sci. Rep.">
        <title>Peltaster fructicola genome reveals evolution from an invasive phytopathogen to an ectophytic parasite.</title>
        <authorList>
            <person name="Xu C."/>
            <person name="Chen H."/>
            <person name="Gleason M.L."/>
            <person name="Xu J.R."/>
            <person name="Liu H."/>
            <person name="Zhang R."/>
            <person name="Sun G."/>
        </authorList>
    </citation>
    <scope>NUCLEOTIDE SEQUENCE [LARGE SCALE GENOMIC DNA]</scope>
    <source>
        <strain evidence="6 7">LNHT1506</strain>
    </source>
</reference>
<keyword evidence="4" id="KW-0436">Ligase</keyword>
<dbReference type="GO" id="GO:0031956">
    <property type="term" value="F:medium-chain fatty acid-CoA ligase activity"/>
    <property type="evidence" value="ECO:0007669"/>
    <property type="project" value="TreeGrafter"/>
</dbReference>
<dbReference type="Gene3D" id="3.30.300.30">
    <property type="match status" value="1"/>
</dbReference>
<evidence type="ECO:0000256" key="1">
    <source>
        <dbReference type="ARBA" id="ARBA00006432"/>
    </source>
</evidence>
<dbReference type="PROSITE" id="PS00455">
    <property type="entry name" value="AMP_BINDING"/>
    <property type="match status" value="1"/>
</dbReference>
<dbReference type="SUPFAM" id="SSF47336">
    <property type="entry name" value="ACP-like"/>
    <property type="match status" value="1"/>
</dbReference>
<dbReference type="Gene3D" id="3.30.559.30">
    <property type="entry name" value="Nonribosomal peptide synthetase, condensation domain"/>
    <property type="match status" value="1"/>
</dbReference>
<dbReference type="PANTHER" id="PTHR43201:SF5">
    <property type="entry name" value="MEDIUM-CHAIN ACYL-COA LIGASE ACSF2, MITOCHONDRIAL"/>
    <property type="match status" value="1"/>
</dbReference>
<dbReference type="InterPro" id="IPR036736">
    <property type="entry name" value="ACP-like_sf"/>
</dbReference>